<reference evidence="7" key="1">
    <citation type="journal article" date="2014" name="Int. J. Syst. Evol. Microbiol.">
        <title>Complete genome sequence of Corynebacterium casei LMG S-19264T (=DSM 44701T), isolated from a smear-ripened cheese.</title>
        <authorList>
            <consortium name="US DOE Joint Genome Institute (JGI-PGF)"/>
            <person name="Walter F."/>
            <person name="Albersmeier A."/>
            <person name="Kalinowski J."/>
            <person name="Ruckert C."/>
        </authorList>
    </citation>
    <scope>NUCLEOTIDE SEQUENCE</scope>
    <source>
        <strain evidence="7">NBRC 112290</strain>
    </source>
</reference>
<evidence type="ECO:0000313" key="7">
    <source>
        <dbReference type="EMBL" id="GMA30803.1"/>
    </source>
</evidence>
<evidence type="ECO:0000259" key="6">
    <source>
        <dbReference type="Pfam" id="PF19269"/>
    </source>
</evidence>
<keyword evidence="3" id="KW-0067">ATP-binding</keyword>
<evidence type="ECO:0000256" key="2">
    <source>
        <dbReference type="ARBA" id="ARBA00022741"/>
    </source>
</evidence>
<dbReference type="InterPro" id="IPR020751">
    <property type="entry name" value="aa-tRNA-synth_I_codon-bd_sub2"/>
</dbReference>
<dbReference type="EMBL" id="BSUM01000001">
    <property type="protein sequence ID" value="GMA30803.1"/>
    <property type="molecule type" value="Genomic_DNA"/>
</dbReference>
<dbReference type="AlphaFoldDB" id="A0AA37UQF6"/>
<feature type="domain" description="Aminoacyl-tRNA synthetase class I anticodon-binding" evidence="6">
    <location>
        <begin position="4"/>
        <end position="111"/>
    </location>
</feature>
<gene>
    <name evidence="7" type="ORF">GCM10025875_07950</name>
</gene>
<keyword evidence="5" id="KW-0030">Aminoacyl-tRNA synthetase</keyword>
<sequence length="116" mass="12255">MVLLGEAPEMLAFLFTAGDAVVIEEDARATLKEGAADVLDAAIGALEPLEDFSAEPIQAALREAIVDGLGVKPRLAFGPLRVAVSGRRISPPLFESMEILGRESSLGRLRALRASL</sequence>
<dbReference type="Proteomes" id="UP001157161">
    <property type="component" value="Unassembled WGS sequence"/>
</dbReference>
<keyword evidence="1" id="KW-0436">Ligase</keyword>
<name>A0AA37UQF6_9MICO</name>
<organism evidence="7 8">
    <name type="scientific">Litorihabitans aurantiacus</name>
    <dbReference type="NCBI Taxonomy" id="1930061"/>
    <lineage>
        <taxon>Bacteria</taxon>
        <taxon>Bacillati</taxon>
        <taxon>Actinomycetota</taxon>
        <taxon>Actinomycetes</taxon>
        <taxon>Micrococcales</taxon>
        <taxon>Beutenbergiaceae</taxon>
        <taxon>Litorihabitans</taxon>
    </lineage>
</organism>
<accession>A0AA37UQF6</accession>
<dbReference type="InterPro" id="IPR045462">
    <property type="entry name" value="aa-tRNA-synth_I_cd-bd"/>
</dbReference>
<evidence type="ECO:0000256" key="4">
    <source>
        <dbReference type="ARBA" id="ARBA00022917"/>
    </source>
</evidence>
<dbReference type="Gene3D" id="1.10.10.350">
    <property type="match status" value="1"/>
</dbReference>
<proteinExistence type="predicted"/>
<evidence type="ECO:0000313" key="8">
    <source>
        <dbReference type="Proteomes" id="UP001157161"/>
    </source>
</evidence>
<dbReference type="GO" id="GO:0006412">
    <property type="term" value="P:translation"/>
    <property type="evidence" value="ECO:0007669"/>
    <property type="project" value="UniProtKB-KW"/>
</dbReference>
<dbReference type="GO" id="GO:0000049">
    <property type="term" value="F:tRNA binding"/>
    <property type="evidence" value="ECO:0007669"/>
    <property type="project" value="InterPro"/>
</dbReference>
<dbReference type="InterPro" id="IPR008925">
    <property type="entry name" value="aa_tRNA-synth_I_cd-bd_sf"/>
</dbReference>
<evidence type="ECO:0000256" key="3">
    <source>
        <dbReference type="ARBA" id="ARBA00022840"/>
    </source>
</evidence>
<protein>
    <recommendedName>
        <fullName evidence="6">Aminoacyl-tRNA synthetase class I anticodon-binding domain-containing protein</fullName>
    </recommendedName>
</protein>
<evidence type="ECO:0000256" key="1">
    <source>
        <dbReference type="ARBA" id="ARBA00022598"/>
    </source>
</evidence>
<dbReference type="SUPFAM" id="SSF48163">
    <property type="entry name" value="An anticodon-binding domain of class I aminoacyl-tRNA synthetases"/>
    <property type="match status" value="1"/>
</dbReference>
<evidence type="ECO:0000256" key="5">
    <source>
        <dbReference type="ARBA" id="ARBA00023146"/>
    </source>
</evidence>
<comment type="caution">
    <text evidence="7">The sequence shown here is derived from an EMBL/GenBank/DDBJ whole genome shotgun (WGS) entry which is preliminary data.</text>
</comment>
<dbReference type="GO" id="GO:0004812">
    <property type="term" value="F:aminoacyl-tRNA ligase activity"/>
    <property type="evidence" value="ECO:0007669"/>
    <property type="project" value="UniProtKB-KW"/>
</dbReference>
<dbReference type="Pfam" id="PF19269">
    <property type="entry name" value="Anticodon_2"/>
    <property type="match status" value="1"/>
</dbReference>
<dbReference type="GO" id="GO:0005524">
    <property type="term" value="F:ATP binding"/>
    <property type="evidence" value="ECO:0007669"/>
    <property type="project" value="UniProtKB-KW"/>
</dbReference>
<keyword evidence="2" id="KW-0547">Nucleotide-binding</keyword>
<keyword evidence="4" id="KW-0648">Protein biosynthesis</keyword>
<reference evidence="7" key="2">
    <citation type="submission" date="2023-02" db="EMBL/GenBank/DDBJ databases">
        <authorList>
            <person name="Sun Q."/>
            <person name="Mori K."/>
        </authorList>
    </citation>
    <scope>NUCLEOTIDE SEQUENCE</scope>
    <source>
        <strain evidence="7">NBRC 112290</strain>
    </source>
</reference>
<keyword evidence="8" id="KW-1185">Reference proteome</keyword>